<dbReference type="AlphaFoldDB" id="A0A933L589"/>
<gene>
    <name evidence="1" type="ORF">HY834_20780</name>
</gene>
<organism evidence="1 2">
    <name type="scientific">Devosia nanyangense</name>
    <dbReference type="NCBI Taxonomy" id="1228055"/>
    <lineage>
        <taxon>Bacteria</taxon>
        <taxon>Pseudomonadati</taxon>
        <taxon>Pseudomonadota</taxon>
        <taxon>Alphaproteobacteria</taxon>
        <taxon>Hyphomicrobiales</taxon>
        <taxon>Devosiaceae</taxon>
        <taxon>Devosia</taxon>
    </lineage>
</organism>
<accession>A0A933L589</accession>
<protein>
    <submittedName>
        <fullName evidence="1">Uncharacterized protein</fullName>
    </submittedName>
</protein>
<dbReference type="Proteomes" id="UP000782610">
    <property type="component" value="Unassembled WGS sequence"/>
</dbReference>
<evidence type="ECO:0000313" key="1">
    <source>
        <dbReference type="EMBL" id="MBI4924178.1"/>
    </source>
</evidence>
<evidence type="ECO:0000313" key="2">
    <source>
        <dbReference type="Proteomes" id="UP000782610"/>
    </source>
</evidence>
<name>A0A933L589_9HYPH</name>
<sequence>MAAITQRRAARPAGPVLDLSGPRLRRAFNHLVGAAEPTGGVERYVSALALKASLFEEILGKGKVRDMTAAEFGDLVAFASPVRRRIAPYLEPDGFNRMRERLAALLEGWSDVTTADARLLRFMAQFPQDKGHRWVRDLGAEVLHFIAPEHYPLMTRWVWDARVGTGVLREIWYSDLVDDAVIDVDDGFETFVALTAELSTFLTASGVFRDHAFYADLLCAHVYAGYINDRGGQYLRSDFSDGTDPMTHTRRMLGLDTINTETGRTRLKLIDGSAHVLGGAPLMAN</sequence>
<reference evidence="1" key="1">
    <citation type="submission" date="2020-07" db="EMBL/GenBank/DDBJ databases">
        <title>Huge and variable diversity of episymbiotic CPR bacteria and DPANN archaea in groundwater ecosystems.</title>
        <authorList>
            <person name="He C.Y."/>
            <person name="Keren R."/>
            <person name="Whittaker M."/>
            <person name="Farag I.F."/>
            <person name="Doudna J."/>
            <person name="Cate J.H.D."/>
            <person name="Banfield J.F."/>
        </authorList>
    </citation>
    <scope>NUCLEOTIDE SEQUENCE</scope>
    <source>
        <strain evidence="1">NC_groundwater_1586_Pr3_B-0.1um_66_15</strain>
    </source>
</reference>
<comment type="caution">
    <text evidence="1">The sequence shown here is derived from an EMBL/GenBank/DDBJ whole genome shotgun (WGS) entry which is preliminary data.</text>
</comment>
<dbReference type="EMBL" id="JACRAF010000069">
    <property type="protein sequence ID" value="MBI4924178.1"/>
    <property type="molecule type" value="Genomic_DNA"/>
</dbReference>
<proteinExistence type="predicted"/>